<accession>A0A2Z5Y171</accession>
<comment type="cofactor">
    <cofactor evidence="2 13 14">
        <name>pyridoxal 5'-phosphate</name>
        <dbReference type="ChEBI" id="CHEBI:597326"/>
    </cofactor>
</comment>
<keyword evidence="4" id="KW-1003">Cell membrane</keyword>
<dbReference type="GO" id="GO:0005829">
    <property type="term" value="C:cytosol"/>
    <property type="evidence" value="ECO:0007669"/>
    <property type="project" value="TreeGrafter"/>
</dbReference>
<dbReference type="Gene3D" id="3.20.20.10">
    <property type="entry name" value="Alanine racemase"/>
    <property type="match status" value="1"/>
</dbReference>
<dbReference type="GO" id="GO:0008784">
    <property type="term" value="F:alanine racemase activity"/>
    <property type="evidence" value="ECO:0007669"/>
    <property type="project" value="UniProtKB-UniRule"/>
</dbReference>
<proteinExistence type="inferred from homology"/>
<comment type="catalytic activity">
    <reaction evidence="1 13">
        <text>L-alanine = D-alanine</text>
        <dbReference type="Rhea" id="RHEA:20249"/>
        <dbReference type="ChEBI" id="CHEBI:57416"/>
        <dbReference type="ChEBI" id="CHEBI:57972"/>
        <dbReference type="EC" id="5.1.1.1"/>
    </reaction>
</comment>
<evidence type="ECO:0000256" key="12">
    <source>
        <dbReference type="ARBA" id="ARBA00061081"/>
    </source>
</evidence>
<comment type="similarity">
    <text evidence="12">In the C-terminal section; belongs to the alanine racemase family.</text>
</comment>
<feature type="active site" description="Proton acceptor; specific for L-alanine" evidence="13">
    <location>
        <position position="268"/>
    </location>
</feature>
<dbReference type="FunFam" id="2.40.37.10:FF:000006">
    <property type="entry name" value="Alanine racemase"/>
    <property type="match status" value="1"/>
</dbReference>
<dbReference type="PANTHER" id="PTHR30511:SF0">
    <property type="entry name" value="ALANINE RACEMASE, CATABOLIC-RELATED"/>
    <property type="match status" value="1"/>
</dbReference>
<dbReference type="RefSeq" id="WP_013774505.1">
    <property type="nucleotide sequence ID" value="NZ_AP018492.1"/>
</dbReference>
<evidence type="ECO:0000256" key="9">
    <source>
        <dbReference type="ARBA" id="ARBA00023235"/>
    </source>
</evidence>
<evidence type="ECO:0000256" key="11">
    <source>
        <dbReference type="ARBA" id="ARBA00060905"/>
    </source>
</evidence>
<dbReference type="PRINTS" id="PR00992">
    <property type="entry name" value="ALARACEMASE"/>
</dbReference>
<dbReference type="UniPathway" id="UPA00042">
    <property type="reaction ID" value="UER00497"/>
</dbReference>
<dbReference type="EMBL" id="AP018492">
    <property type="protein sequence ID" value="BBC60551.1"/>
    <property type="molecule type" value="Genomic_DNA"/>
</dbReference>
<dbReference type="CDD" id="cd00430">
    <property type="entry name" value="PLPDE_III_AR"/>
    <property type="match status" value="1"/>
</dbReference>
<dbReference type="GO" id="GO:0030632">
    <property type="term" value="P:D-alanine biosynthetic process"/>
    <property type="evidence" value="ECO:0007669"/>
    <property type="project" value="UniProtKB-UniRule"/>
</dbReference>
<evidence type="ECO:0000256" key="15">
    <source>
        <dbReference type="PIRSR" id="PIRSR600821-52"/>
    </source>
</evidence>
<dbReference type="InterPro" id="IPR009006">
    <property type="entry name" value="Ala_racemase/Decarboxylase_C"/>
</dbReference>
<evidence type="ECO:0000256" key="1">
    <source>
        <dbReference type="ARBA" id="ARBA00000316"/>
    </source>
</evidence>
<comment type="pathway">
    <text evidence="13">Amino-acid biosynthesis; D-alanine biosynthesis; D-alanine from L-alanine: step 1/1.</text>
</comment>
<evidence type="ECO:0000256" key="4">
    <source>
        <dbReference type="ARBA" id="ARBA00022475"/>
    </source>
</evidence>
<sequence>MVVGRHRPTKIHIDTQAIYNNVHNEKKRLAAETELFAVVKANGYGHGAVQTAYAAKKGGATGFCVALLDEALELREASLPDPILILGIVMPDYIEDLLAYDLSVTVTDQSWLERAAIILEKLKPRKPLRLHIKVDTGMGRIGFLTETAVKKAINTITNNPYMEWEGIFTHFSTADERDTDYFDHQNEKFQKIIQILPFLPQYVHVSNSATALWHQENNYNMVRFGVAMYGLNPSGGKLATPYPLLPALSLTSELVQVKKLPAGEGIGYGETYITSQDEWIGTFPMGYADGWLRHMQGFYVLVNGEKSEIIGRVSMDQCMIHLKKEIPVGTKVTLVGKDQEEEITLQMIADHLQTIHYEVACTFSQRVPREYK</sequence>
<keyword evidence="8" id="KW-0472">Membrane</keyword>
<dbReference type="GO" id="GO:0005886">
    <property type="term" value="C:plasma membrane"/>
    <property type="evidence" value="ECO:0007669"/>
    <property type="project" value="UniProtKB-SubCell"/>
</dbReference>
<dbReference type="InterPro" id="IPR029066">
    <property type="entry name" value="PLP-binding_barrel"/>
</dbReference>
<comment type="similarity">
    <text evidence="11">In the N-terminal section; belongs to the acyltransferase 3 family.</text>
</comment>
<evidence type="ECO:0000313" key="17">
    <source>
        <dbReference type="EMBL" id="BBC60551.1"/>
    </source>
</evidence>
<evidence type="ECO:0000256" key="7">
    <source>
        <dbReference type="ARBA" id="ARBA00022989"/>
    </source>
</evidence>
<dbReference type="Pfam" id="PF00842">
    <property type="entry name" value="Ala_racemase_C"/>
    <property type="match status" value="1"/>
</dbReference>
<dbReference type="SMART" id="SM01005">
    <property type="entry name" value="Ala_racemase_C"/>
    <property type="match status" value="1"/>
</dbReference>
<dbReference type="GO" id="GO:0046677">
    <property type="term" value="P:response to antibiotic"/>
    <property type="evidence" value="ECO:0007669"/>
    <property type="project" value="UniProtKB-KW"/>
</dbReference>
<dbReference type="GeneID" id="57042975"/>
<dbReference type="GO" id="GO:0009252">
    <property type="term" value="P:peptidoglycan biosynthetic process"/>
    <property type="evidence" value="ECO:0007669"/>
    <property type="project" value="TreeGrafter"/>
</dbReference>
<gene>
    <name evidence="17" type="ORF">DAT561_0414</name>
</gene>
<dbReference type="AlphaFoldDB" id="A0A2Z5Y171"/>
<comment type="function">
    <text evidence="13">Catalyzes the interconversion of L-alanine and D-alanine. May also act on other amino acids.</text>
</comment>
<dbReference type="PROSITE" id="PS00395">
    <property type="entry name" value="ALANINE_RACEMASE"/>
    <property type="match status" value="1"/>
</dbReference>
<dbReference type="InterPro" id="IPR001608">
    <property type="entry name" value="Ala_racemase_N"/>
</dbReference>
<evidence type="ECO:0000256" key="2">
    <source>
        <dbReference type="ARBA" id="ARBA00001933"/>
    </source>
</evidence>
<keyword evidence="5" id="KW-0812">Transmembrane</keyword>
<reference evidence="17 18" key="1">
    <citation type="submission" date="2018-01" db="EMBL/GenBank/DDBJ databases">
        <title>Whole genome sequence of Melissococcus plutonius DAT561.</title>
        <authorList>
            <person name="Okumura K."/>
            <person name="Takamatsu D."/>
            <person name="Okura M."/>
        </authorList>
    </citation>
    <scope>NUCLEOTIDE SEQUENCE [LARGE SCALE GENOMIC DNA]</scope>
    <source>
        <strain evidence="17 18">DAT561</strain>
    </source>
</reference>
<dbReference type="Proteomes" id="UP000269226">
    <property type="component" value="Chromosome"/>
</dbReference>
<evidence type="ECO:0000256" key="13">
    <source>
        <dbReference type="HAMAP-Rule" id="MF_01201"/>
    </source>
</evidence>
<feature type="domain" description="Alanine racemase C-terminal" evidence="16">
    <location>
        <begin position="247"/>
        <end position="372"/>
    </location>
</feature>
<dbReference type="Pfam" id="PF01168">
    <property type="entry name" value="Ala_racemase_N"/>
    <property type="match status" value="1"/>
</dbReference>
<evidence type="ECO:0000259" key="16">
    <source>
        <dbReference type="SMART" id="SM01005"/>
    </source>
</evidence>
<dbReference type="Gene3D" id="2.40.37.10">
    <property type="entry name" value="Lyase, Ornithine Decarboxylase, Chain A, domain 1"/>
    <property type="match status" value="1"/>
</dbReference>
<evidence type="ECO:0000256" key="14">
    <source>
        <dbReference type="PIRSR" id="PIRSR600821-50"/>
    </source>
</evidence>
<keyword evidence="9 13" id="KW-0413">Isomerase</keyword>
<dbReference type="EC" id="5.1.1.1" evidence="13"/>
<keyword evidence="7" id="KW-1133">Transmembrane helix</keyword>
<keyword evidence="6 13" id="KW-0663">Pyridoxal phosphate</keyword>
<organism evidence="17 18">
    <name type="scientific">Melissococcus plutonius</name>
    <dbReference type="NCBI Taxonomy" id="33970"/>
    <lineage>
        <taxon>Bacteria</taxon>
        <taxon>Bacillati</taxon>
        <taxon>Bacillota</taxon>
        <taxon>Bacilli</taxon>
        <taxon>Lactobacillales</taxon>
        <taxon>Enterococcaceae</taxon>
        <taxon>Melissococcus</taxon>
    </lineage>
</organism>
<dbReference type="InterPro" id="IPR011079">
    <property type="entry name" value="Ala_racemase_C"/>
</dbReference>
<evidence type="ECO:0000256" key="10">
    <source>
        <dbReference type="ARBA" id="ARBA00023251"/>
    </source>
</evidence>
<name>A0A2Z5Y171_9ENTE</name>
<keyword evidence="10" id="KW-0046">Antibiotic resistance</keyword>
<dbReference type="InterPro" id="IPR000821">
    <property type="entry name" value="Ala_racemase"/>
</dbReference>
<evidence type="ECO:0000256" key="6">
    <source>
        <dbReference type="ARBA" id="ARBA00022898"/>
    </source>
</evidence>
<dbReference type="FunFam" id="3.20.20.10:FF:000002">
    <property type="entry name" value="Alanine racemase"/>
    <property type="match status" value="1"/>
</dbReference>
<dbReference type="PANTHER" id="PTHR30511">
    <property type="entry name" value="ALANINE RACEMASE"/>
    <property type="match status" value="1"/>
</dbReference>
<protein>
    <recommendedName>
        <fullName evidence="13">Alanine racemase</fullName>
        <ecNumber evidence="13">5.1.1.1</ecNumber>
    </recommendedName>
</protein>
<dbReference type="HAMAP" id="MF_01201">
    <property type="entry name" value="Ala_racemase"/>
    <property type="match status" value="1"/>
</dbReference>
<dbReference type="SUPFAM" id="SSF51419">
    <property type="entry name" value="PLP-binding barrel"/>
    <property type="match status" value="1"/>
</dbReference>
<feature type="modified residue" description="N6-(pyridoxal phosphate)lysine" evidence="13 14">
    <location>
        <position position="40"/>
    </location>
</feature>
<evidence type="ECO:0000256" key="5">
    <source>
        <dbReference type="ARBA" id="ARBA00022692"/>
    </source>
</evidence>
<dbReference type="GO" id="GO:0030170">
    <property type="term" value="F:pyridoxal phosphate binding"/>
    <property type="evidence" value="ECO:0007669"/>
    <property type="project" value="UniProtKB-UniRule"/>
</dbReference>
<evidence type="ECO:0000256" key="3">
    <source>
        <dbReference type="ARBA" id="ARBA00004651"/>
    </source>
</evidence>
<evidence type="ECO:0000313" key="18">
    <source>
        <dbReference type="Proteomes" id="UP000269226"/>
    </source>
</evidence>
<dbReference type="SUPFAM" id="SSF50621">
    <property type="entry name" value="Alanine racemase C-terminal domain-like"/>
    <property type="match status" value="1"/>
</dbReference>
<feature type="binding site" evidence="13 15">
    <location>
        <position position="315"/>
    </location>
    <ligand>
        <name>substrate</name>
    </ligand>
</feature>
<feature type="binding site" evidence="13 15">
    <location>
        <position position="140"/>
    </location>
    <ligand>
        <name>substrate</name>
    </ligand>
</feature>
<feature type="active site" description="Proton acceptor; specific for D-alanine" evidence="13">
    <location>
        <position position="40"/>
    </location>
</feature>
<comment type="similarity">
    <text evidence="13">Belongs to the alanine racemase family.</text>
</comment>
<dbReference type="NCBIfam" id="TIGR00492">
    <property type="entry name" value="alr"/>
    <property type="match status" value="1"/>
</dbReference>
<evidence type="ECO:0000256" key="8">
    <source>
        <dbReference type="ARBA" id="ARBA00023136"/>
    </source>
</evidence>
<comment type="subcellular location">
    <subcellularLocation>
        <location evidence="3">Cell membrane</location>
        <topology evidence="3">Multi-pass membrane protein</topology>
    </subcellularLocation>
</comment>
<dbReference type="InterPro" id="IPR020622">
    <property type="entry name" value="Ala_racemase_pyridoxalP-BS"/>
</dbReference>